<dbReference type="RefSeq" id="WP_267242718.1">
    <property type="nucleotide sequence ID" value="NZ_CP014951.1"/>
</dbReference>
<protein>
    <submittedName>
        <fullName evidence="2">Uncharacterized protein</fullName>
    </submittedName>
</protein>
<feature type="compositionally biased region" description="Basic and acidic residues" evidence="1">
    <location>
        <begin position="19"/>
        <end position="44"/>
    </location>
</feature>
<dbReference type="Proteomes" id="UP000045782">
    <property type="component" value="Unassembled WGS sequence"/>
</dbReference>
<evidence type="ECO:0000313" key="3">
    <source>
        <dbReference type="Proteomes" id="UP000045782"/>
    </source>
</evidence>
<dbReference type="AlphaFoldDB" id="A0A0U0ZUP9"/>
<evidence type="ECO:0000313" key="2">
    <source>
        <dbReference type="EMBL" id="CPV70600.1"/>
    </source>
</evidence>
<proteinExistence type="predicted"/>
<sequence length="44" mass="4974">MFDRNAPLDVEAAPEVEEYTGRHRAPERGSAESPETDERVCIGW</sequence>
<name>A0A0U0ZUP9_9MYCO</name>
<gene>
    <name evidence="2" type="ORF">ERS075579_04826</name>
</gene>
<organism evidence="2 3">
    <name type="scientific">Mycobacteroides abscessus</name>
    <dbReference type="NCBI Taxonomy" id="36809"/>
    <lineage>
        <taxon>Bacteria</taxon>
        <taxon>Bacillati</taxon>
        <taxon>Actinomycetota</taxon>
        <taxon>Actinomycetes</taxon>
        <taxon>Mycobacteriales</taxon>
        <taxon>Mycobacteriaceae</taxon>
        <taxon>Mycobacteroides</taxon>
    </lineage>
</organism>
<evidence type="ECO:0000256" key="1">
    <source>
        <dbReference type="SAM" id="MobiDB-lite"/>
    </source>
</evidence>
<dbReference type="EMBL" id="CSWP01000012">
    <property type="protein sequence ID" value="CPV70600.1"/>
    <property type="molecule type" value="Genomic_DNA"/>
</dbReference>
<feature type="region of interest" description="Disordered" evidence="1">
    <location>
        <begin position="1"/>
        <end position="44"/>
    </location>
</feature>
<accession>A0A0U0ZUP9</accession>
<reference evidence="2 3" key="1">
    <citation type="submission" date="2015-03" db="EMBL/GenBank/DDBJ databases">
        <authorList>
            <person name="Murphy D."/>
        </authorList>
    </citation>
    <scope>NUCLEOTIDE SEQUENCE [LARGE SCALE GENOMIC DNA]</scope>
    <source>
        <strain evidence="2 3">PAP088</strain>
    </source>
</reference>